<evidence type="ECO:0000256" key="1">
    <source>
        <dbReference type="SAM" id="MobiDB-lite"/>
    </source>
</evidence>
<keyword evidence="2" id="KW-1185">Reference proteome</keyword>
<feature type="region of interest" description="Disordered" evidence="1">
    <location>
        <begin position="1"/>
        <end position="29"/>
    </location>
</feature>
<accession>A0A0M3IG56</accession>
<evidence type="ECO:0000313" key="3">
    <source>
        <dbReference type="WBParaSite" id="ALUE_0001725201-mRNA-1"/>
    </source>
</evidence>
<sequence>MERFLKKTAVPGSSNAAAHRTLNASTTEVEVGQKQLPDVSLSMRSTRANIDNTKKLLDIAKLFDVKWWMGHSSDTLVGPSGEIFSCGGDE</sequence>
<organism evidence="2 3">
    <name type="scientific">Ascaris lumbricoides</name>
    <name type="common">Giant roundworm</name>
    <dbReference type="NCBI Taxonomy" id="6252"/>
    <lineage>
        <taxon>Eukaryota</taxon>
        <taxon>Metazoa</taxon>
        <taxon>Ecdysozoa</taxon>
        <taxon>Nematoda</taxon>
        <taxon>Chromadorea</taxon>
        <taxon>Rhabditida</taxon>
        <taxon>Spirurina</taxon>
        <taxon>Ascaridomorpha</taxon>
        <taxon>Ascaridoidea</taxon>
        <taxon>Ascarididae</taxon>
        <taxon>Ascaris</taxon>
    </lineage>
</organism>
<dbReference type="Proteomes" id="UP000036681">
    <property type="component" value="Unplaced"/>
</dbReference>
<dbReference type="WBParaSite" id="ALUE_0001725201-mRNA-1">
    <property type="protein sequence ID" value="ALUE_0001725201-mRNA-1"/>
    <property type="gene ID" value="ALUE_0001725201"/>
</dbReference>
<protein>
    <submittedName>
        <fullName evidence="3">BHLH-MYC_N domain-containing protein</fullName>
    </submittedName>
</protein>
<proteinExistence type="predicted"/>
<name>A0A0M3IG56_ASCLU</name>
<evidence type="ECO:0000313" key="2">
    <source>
        <dbReference type="Proteomes" id="UP000036681"/>
    </source>
</evidence>
<reference evidence="3" key="1">
    <citation type="submission" date="2017-02" db="UniProtKB">
        <authorList>
            <consortium name="WormBaseParasite"/>
        </authorList>
    </citation>
    <scope>IDENTIFICATION</scope>
</reference>
<dbReference type="AlphaFoldDB" id="A0A0M3IG56"/>
<feature type="compositionally biased region" description="Polar residues" evidence="1">
    <location>
        <begin position="11"/>
        <end position="28"/>
    </location>
</feature>